<evidence type="ECO:0000256" key="1">
    <source>
        <dbReference type="ARBA" id="ARBA00023015"/>
    </source>
</evidence>
<dbReference type="EMBL" id="CP048113">
    <property type="protein sequence ID" value="QHS62224.1"/>
    <property type="molecule type" value="Genomic_DNA"/>
</dbReference>
<dbReference type="SUPFAM" id="SSF46689">
    <property type="entry name" value="Homeodomain-like"/>
    <property type="match status" value="1"/>
</dbReference>
<feature type="domain" description="HTH araC/xylS-type" evidence="4">
    <location>
        <begin position="234"/>
        <end position="332"/>
    </location>
</feature>
<dbReference type="SMART" id="SM00342">
    <property type="entry name" value="HTH_ARAC"/>
    <property type="match status" value="1"/>
</dbReference>
<dbReference type="PANTHER" id="PTHR43280:SF32">
    <property type="entry name" value="TRANSCRIPTIONAL REGULATORY PROTEIN"/>
    <property type="match status" value="1"/>
</dbReference>
<evidence type="ECO:0000313" key="6">
    <source>
        <dbReference type="Proteomes" id="UP000476411"/>
    </source>
</evidence>
<dbReference type="InterPro" id="IPR018060">
    <property type="entry name" value="HTH_AraC"/>
</dbReference>
<evidence type="ECO:0000313" key="5">
    <source>
        <dbReference type="EMBL" id="QHS62224.1"/>
    </source>
</evidence>
<sequence>MIPDRTSVRPAVQEKGTSSNVSYPQLKALRQHSTFNRANFRIVAHHMKPGKIIPLQFDDTMPIGLEIIPIDNRYVQESQSLTSPHRASFFCVLWFIEGAPTHMIDFVPVTIKPGSFLFVGKNRLQFFDQHTLFKAKVLLFTDTFFSITISDNSFLTRTSLFNQYDNNKYCLLKESNTLKECWNLIEQQEKTVIDSYKPLILRNHLANFLLQAEREAGLTMNKATATDNQLEVFFNFKDLLEKHFKEQQSVAFYIEQLNLSGKALSRATEKLSGKTPKQLINERLLLEAKRLLIYNNEAGKSIGYSLGFTDPTNFIKFFRKHTGKTPTAFRKFHHPSDRQ</sequence>
<keyword evidence="3" id="KW-0804">Transcription</keyword>
<dbReference type="InterPro" id="IPR009057">
    <property type="entry name" value="Homeodomain-like_sf"/>
</dbReference>
<name>A0A6B9ZLD9_9BACT</name>
<keyword evidence="6" id="KW-1185">Reference proteome</keyword>
<dbReference type="RefSeq" id="WP_162333876.1">
    <property type="nucleotide sequence ID" value="NZ_CP048113.1"/>
</dbReference>
<evidence type="ECO:0000259" key="4">
    <source>
        <dbReference type="PROSITE" id="PS01124"/>
    </source>
</evidence>
<dbReference type="PANTHER" id="PTHR43280">
    <property type="entry name" value="ARAC-FAMILY TRANSCRIPTIONAL REGULATOR"/>
    <property type="match status" value="1"/>
</dbReference>
<dbReference type="GO" id="GO:0003700">
    <property type="term" value="F:DNA-binding transcription factor activity"/>
    <property type="evidence" value="ECO:0007669"/>
    <property type="project" value="InterPro"/>
</dbReference>
<accession>A0A6B9ZLD9</accession>
<dbReference type="AlphaFoldDB" id="A0A6B9ZLD9"/>
<keyword evidence="1" id="KW-0805">Transcription regulation</keyword>
<evidence type="ECO:0000256" key="3">
    <source>
        <dbReference type="ARBA" id="ARBA00023163"/>
    </source>
</evidence>
<dbReference type="PROSITE" id="PS01124">
    <property type="entry name" value="HTH_ARAC_FAMILY_2"/>
    <property type="match status" value="1"/>
</dbReference>
<evidence type="ECO:0000256" key="2">
    <source>
        <dbReference type="ARBA" id="ARBA00023125"/>
    </source>
</evidence>
<proteinExistence type="predicted"/>
<dbReference type="Pfam" id="PF12833">
    <property type="entry name" value="HTH_18"/>
    <property type="match status" value="1"/>
</dbReference>
<dbReference type="GO" id="GO:0043565">
    <property type="term" value="F:sequence-specific DNA binding"/>
    <property type="evidence" value="ECO:0007669"/>
    <property type="project" value="InterPro"/>
</dbReference>
<reference evidence="5 6" key="1">
    <citation type="submission" date="2020-01" db="EMBL/GenBank/DDBJ databases">
        <title>Complete genome sequence of Chitinophaga sp. H33E-04 isolated from quinoa roots.</title>
        <authorList>
            <person name="Weon H.-Y."/>
            <person name="Lee S.A."/>
        </authorList>
    </citation>
    <scope>NUCLEOTIDE SEQUENCE [LARGE SCALE GENOMIC DNA]</scope>
    <source>
        <strain evidence="5 6">H33E-04</strain>
    </source>
</reference>
<keyword evidence="2" id="KW-0238">DNA-binding</keyword>
<gene>
    <name evidence="5" type="ORF">GWR21_22230</name>
</gene>
<protein>
    <submittedName>
        <fullName evidence="5">Helix-turn-helix transcriptional regulator</fullName>
    </submittedName>
</protein>
<organism evidence="5 6">
    <name type="scientific">Chitinophaga agri</name>
    <dbReference type="NCBI Taxonomy" id="2703787"/>
    <lineage>
        <taxon>Bacteria</taxon>
        <taxon>Pseudomonadati</taxon>
        <taxon>Bacteroidota</taxon>
        <taxon>Chitinophagia</taxon>
        <taxon>Chitinophagales</taxon>
        <taxon>Chitinophagaceae</taxon>
        <taxon>Chitinophaga</taxon>
    </lineage>
</organism>
<dbReference type="Proteomes" id="UP000476411">
    <property type="component" value="Chromosome"/>
</dbReference>
<dbReference type="KEGG" id="chih:GWR21_22230"/>
<dbReference type="Gene3D" id="1.10.10.60">
    <property type="entry name" value="Homeodomain-like"/>
    <property type="match status" value="1"/>
</dbReference>